<dbReference type="Pfam" id="PF08205">
    <property type="entry name" value="C2-set_2"/>
    <property type="match status" value="1"/>
</dbReference>
<evidence type="ECO:0000256" key="2">
    <source>
        <dbReference type="ARBA" id="ARBA00022692"/>
    </source>
</evidence>
<feature type="domain" description="Ig-like" evidence="6">
    <location>
        <begin position="124"/>
        <end position="211"/>
    </location>
</feature>
<comment type="subcellular location">
    <subcellularLocation>
        <location evidence="1">Membrane</location>
        <topology evidence="1">Single-pass membrane protein</topology>
    </subcellularLocation>
</comment>
<keyword evidence="8" id="KW-1185">Reference proteome</keyword>
<proteinExistence type="predicted"/>
<dbReference type="InterPro" id="IPR013106">
    <property type="entry name" value="Ig_V-set"/>
</dbReference>
<evidence type="ECO:0000256" key="4">
    <source>
        <dbReference type="ARBA" id="ARBA00023136"/>
    </source>
</evidence>
<dbReference type="PANTHER" id="PTHR23278:SF19">
    <property type="entry name" value="OBSCURIN"/>
    <property type="match status" value="1"/>
</dbReference>
<feature type="non-terminal residue" evidence="7">
    <location>
        <position position="309"/>
    </location>
</feature>
<dbReference type="Gene3D" id="2.60.40.10">
    <property type="entry name" value="Immunoglobulins"/>
    <property type="match status" value="3"/>
</dbReference>
<dbReference type="InterPro" id="IPR036179">
    <property type="entry name" value="Ig-like_dom_sf"/>
</dbReference>
<evidence type="ECO:0000256" key="3">
    <source>
        <dbReference type="ARBA" id="ARBA00022989"/>
    </source>
</evidence>
<dbReference type="EMBL" id="JTDY01006264">
    <property type="protein sequence ID" value="KOB66163.1"/>
    <property type="molecule type" value="Genomic_DNA"/>
</dbReference>
<evidence type="ECO:0000256" key="5">
    <source>
        <dbReference type="ARBA" id="ARBA00023157"/>
    </source>
</evidence>
<gene>
    <name evidence="7" type="ORF">OBRU01_21621</name>
</gene>
<dbReference type="SMART" id="SM00408">
    <property type="entry name" value="IGc2"/>
    <property type="match status" value="3"/>
</dbReference>
<accession>A0A0L7KSD7</accession>
<dbReference type="InterPro" id="IPR003599">
    <property type="entry name" value="Ig_sub"/>
</dbReference>
<feature type="domain" description="Ig-like" evidence="6">
    <location>
        <begin position="1"/>
        <end position="86"/>
    </location>
</feature>
<dbReference type="InterPro" id="IPR003598">
    <property type="entry name" value="Ig_sub2"/>
</dbReference>
<dbReference type="InterPro" id="IPR013783">
    <property type="entry name" value="Ig-like_fold"/>
</dbReference>
<dbReference type="PROSITE" id="PS50835">
    <property type="entry name" value="IG_LIKE"/>
    <property type="match status" value="3"/>
</dbReference>
<dbReference type="Proteomes" id="UP000037510">
    <property type="component" value="Unassembled WGS sequence"/>
</dbReference>
<comment type="caution">
    <text evidence="7">The sequence shown here is derived from an EMBL/GenBank/DDBJ whole genome shotgun (WGS) entry which is preliminary data.</text>
</comment>
<dbReference type="Pfam" id="PF13927">
    <property type="entry name" value="Ig_3"/>
    <property type="match status" value="1"/>
</dbReference>
<keyword evidence="5" id="KW-1015">Disulfide bond</keyword>
<dbReference type="SUPFAM" id="SSF48726">
    <property type="entry name" value="Immunoglobulin"/>
    <property type="match status" value="2"/>
</dbReference>
<keyword evidence="4" id="KW-0472">Membrane</keyword>
<evidence type="ECO:0000313" key="7">
    <source>
        <dbReference type="EMBL" id="KOB66163.1"/>
    </source>
</evidence>
<organism evidence="7 8">
    <name type="scientific">Operophtera brumata</name>
    <name type="common">Winter moth</name>
    <name type="synonym">Phalaena brumata</name>
    <dbReference type="NCBI Taxonomy" id="104452"/>
    <lineage>
        <taxon>Eukaryota</taxon>
        <taxon>Metazoa</taxon>
        <taxon>Ecdysozoa</taxon>
        <taxon>Arthropoda</taxon>
        <taxon>Hexapoda</taxon>
        <taxon>Insecta</taxon>
        <taxon>Pterygota</taxon>
        <taxon>Neoptera</taxon>
        <taxon>Endopterygota</taxon>
        <taxon>Lepidoptera</taxon>
        <taxon>Glossata</taxon>
        <taxon>Ditrysia</taxon>
        <taxon>Geometroidea</taxon>
        <taxon>Geometridae</taxon>
        <taxon>Larentiinae</taxon>
        <taxon>Operophtera</taxon>
    </lineage>
</organism>
<dbReference type="InterPro" id="IPR013162">
    <property type="entry name" value="CD80_C2-set"/>
</dbReference>
<evidence type="ECO:0000256" key="1">
    <source>
        <dbReference type="ARBA" id="ARBA00004167"/>
    </source>
</evidence>
<keyword evidence="2" id="KW-0812">Transmembrane</keyword>
<feature type="non-terminal residue" evidence="7">
    <location>
        <position position="1"/>
    </location>
</feature>
<sequence length="309" mass="34425">MSAVTGGAATLPCDTRSPQPADVLLLVAWYKDDDPIYSYDSRLQGTAAHWSDLTMADRVRWHPAAPSSLRIRDVVPSDRALYRCRLPEKPKIFDEYDKEIVLFAGPYVEDTSMKLTCVVSGVRPLFVEILTKEQPLSVDQRAELTCRAVGARPPAVITWWLDNMQISSIQKDSDDQNETLSLLRWTPRKEQNGKTLTCRASHEKLDKETIETNVPIAKVQLGSKINPHDIEEGDDVYFMCMVEANPPSYKVVWEHNGQIVTHNQQAGVIVGSSHLAFQRVSRGQAGRYSCTASNVEGDGRSPSINLSIG</sequence>
<dbReference type="SMART" id="SM00409">
    <property type="entry name" value="IG"/>
    <property type="match status" value="3"/>
</dbReference>
<dbReference type="PANTHER" id="PTHR23278">
    <property type="entry name" value="SIDESTEP PROTEIN"/>
    <property type="match status" value="1"/>
</dbReference>
<evidence type="ECO:0000259" key="6">
    <source>
        <dbReference type="PROSITE" id="PS50835"/>
    </source>
</evidence>
<dbReference type="STRING" id="104452.A0A0L7KSD7"/>
<name>A0A0L7KSD7_OPEBR</name>
<dbReference type="GO" id="GO:0016020">
    <property type="term" value="C:membrane"/>
    <property type="evidence" value="ECO:0007669"/>
    <property type="project" value="UniProtKB-SubCell"/>
</dbReference>
<evidence type="ECO:0000313" key="8">
    <source>
        <dbReference type="Proteomes" id="UP000037510"/>
    </source>
</evidence>
<dbReference type="Pfam" id="PF07686">
    <property type="entry name" value="V-set"/>
    <property type="match status" value="1"/>
</dbReference>
<feature type="domain" description="Ig-like" evidence="6">
    <location>
        <begin position="215"/>
        <end position="307"/>
    </location>
</feature>
<protein>
    <recommendedName>
        <fullName evidence="6">Ig-like domain-containing protein</fullName>
    </recommendedName>
</protein>
<reference evidence="7 8" key="1">
    <citation type="journal article" date="2015" name="Genome Biol. Evol.">
        <title>The genome of winter moth (Operophtera brumata) provides a genomic perspective on sexual dimorphism and phenology.</title>
        <authorList>
            <person name="Derks M.F."/>
            <person name="Smit S."/>
            <person name="Salis L."/>
            <person name="Schijlen E."/>
            <person name="Bossers A."/>
            <person name="Mateman C."/>
            <person name="Pijl A.S."/>
            <person name="de Ridder D."/>
            <person name="Groenen M.A."/>
            <person name="Visser M.E."/>
            <person name="Megens H.J."/>
        </authorList>
    </citation>
    <scope>NUCLEOTIDE SEQUENCE [LARGE SCALE GENOMIC DNA]</scope>
    <source>
        <strain evidence="7">WM2013NL</strain>
        <tissue evidence="7">Head and thorax</tissue>
    </source>
</reference>
<dbReference type="AlphaFoldDB" id="A0A0L7KSD7"/>
<dbReference type="CDD" id="cd00096">
    <property type="entry name" value="Ig"/>
    <property type="match status" value="1"/>
</dbReference>
<keyword evidence="3" id="KW-1133">Transmembrane helix</keyword>
<dbReference type="InterPro" id="IPR007110">
    <property type="entry name" value="Ig-like_dom"/>
</dbReference>